<evidence type="ECO:0000313" key="2">
    <source>
        <dbReference type="EMBL" id="RDB24952.1"/>
    </source>
</evidence>
<feature type="transmembrane region" description="Helical" evidence="1">
    <location>
        <begin position="7"/>
        <end position="28"/>
    </location>
</feature>
<keyword evidence="1" id="KW-0812">Transmembrane</keyword>
<evidence type="ECO:0000313" key="3">
    <source>
        <dbReference type="Proteomes" id="UP000076154"/>
    </source>
</evidence>
<dbReference type="STRING" id="39966.A0A369JUB9"/>
<keyword evidence="1" id="KW-0472">Membrane</keyword>
<comment type="caution">
    <text evidence="2">The sequence shown here is derived from an EMBL/GenBank/DDBJ whole genome shotgun (WGS) entry which is preliminary data.</text>
</comment>
<protein>
    <submittedName>
        <fullName evidence="2">Uncharacterized protein</fullName>
    </submittedName>
</protein>
<feature type="transmembrane region" description="Helical" evidence="1">
    <location>
        <begin position="48"/>
        <end position="71"/>
    </location>
</feature>
<keyword evidence="3" id="KW-1185">Reference proteome</keyword>
<dbReference type="AlphaFoldDB" id="A0A369JUB9"/>
<evidence type="ECO:0000256" key="1">
    <source>
        <dbReference type="SAM" id="Phobius"/>
    </source>
</evidence>
<gene>
    <name evidence="2" type="ORF">Hypma_007879</name>
</gene>
<keyword evidence="1" id="KW-1133">Transmembrane helix</keyword>
<reference evidence="2" key="1">
    <citation type="submission" date="2018-04" db="EMBL/GenBank/DDBJ databases">
        <title>Whole genome sequencing of Hypsizygus marmoreus.</title>
        <authorList>
            <person name="Choi I.-G."/>
            <person name="Min B."/>
            <person name="Kim J.-G."/>
            <person name="Kim S."/>
            <person name="Oh Y.-L."/>
            <person name="Kong W.-S."/>
            <person name="Park H."/>
            <person name="Jeong J."/>
            <person name="Song E.-S."/>
        </authorList>
    </citation>
    <scope>NUCLEOTIDE SEQUENCE [LARGE SCALE GENOMIC DNA]</scope>
    <source>
        <strain evidence="2">51987-8</strain>
    </source>
</reference>
<dbReference type="EMBL" id="LUEZ02000041">
    <property type="protein sequence ID" value="RDB24952.1"/>
    <property type="molecule type" value="Genomic_DNA"/>
</dbReference>
<accession>A0A369JUB9</accession>
<name>A0A369JUB9_HYPMA</name>
<dbReference type="Proteomes" id="UP000076154">
    <property type="component" value="Unassembled WGS sequence"/>
</dbReference>
<dbReference type="OrthoDB" id="2504001at2759"/>
<proteinExistence type="predicted"/>
<organism evidence="2 3">
    <name type="scientific">Hypsizygus marmoreus</name>
    <name type="common">White beech mushroom</name>
    <name type="synonym">Agaricus marmoreus</name>
    <dbReference type="NCBI Taxonomy" id="39966"/>
    <lineage>
        <taxon>Eukaryota</taxon>
        <taxon>Fungi</taxon>
        <taxon>Dikarya</taxon>
        <taxon>Basidiomycota</taxon>
        <taxon>Agaricomycotina</taxon>
        <taxon>Agaricomycetes</taxon>
        <taxon>Agaricomycetidae</taxon>
        <taxon>Agaricales</taxon>
        <taxon>Tricholomatineae</taxon>
        <taxon>Lyophyllaceae</taxon>
        <taxon>Hypsizygus</taxon>
    </lineage>
</organism>
<sequence length="178" mass="20063">MIVFWTIIGFIATLGVPLALYQLIFGYFDRPAPGARRESGLRQAEARALSIGISFGSLLLFSLPIIVWKLIGKRKMRKMLGRWADMDRINSGHTNPIPTWKVRTPAIFKDTITLIITIPQRSSTSSFHPNAYLPSYINAPVDADANYFYPYKPAPGLPRMSTIGNVPLYLDEKRNYSV</sequence>
<dbReference type="InParanoid" id="A0A369JUB9"/>